<dbReference type="AlphaFoldDB" id="A0AAQ4EDU8"/>
<dbReference type="Proteomes" id="UP001321473">
    <property type="component" value="Unassembled WGS sequence"/>
</dbReference>
<organism evidence="2 3">
    <name type="scientific">Amblyomma americanum</name>
    <name type="common">Lone star tick</name>
    <dbReference type="NCBI Taxonomy" id="6943"/>
    <lineage>
        <taxon>Eukaryota</taxon>
        <taxon>Metazoa</taxon>
        <taxon>Ecdysozoa</taxon>
        <taxon>Arthropoda</taxon>
        <taxon>Chelicerata</taxon>
        <taxon>Arachnida</taxon>
        <taxon>Acari</taxon>
        <taxon>Parasitiformes</taxon>
        <taxon>Ixodida</taxon>
        <taxon>Ixodoidea</taxon>
        <taxon>Ixodidae</taxon>
        <taxon>Amblyomminae</taxon>
        <taxon>Amblyomma</taxon>
    </lineage>
</organism>
<dbReference type="EMBL" id="JARKHS020017809">
    <property type="protein sequence ID" value="KAK8772788.1"/>
    <property type="molecule type" value="Genomic_DNA"/>
</dbReference>
<proteinExistence type="predicted"/>
<reference evidence="2 3" key="1">
    <citation type="journal article" date="2023" name="Arcadia Sci">
        <title>De novo assembly of a long-read Amblyomma americanum tick genome.</title>
        <authorList>
            <person name="Chou S."/>
            <person name="Poskanzer K.E."/>
            <person name="Rollins M."/>
            <person name="Thuy-Boun P.S."/>
        </authorList>
    </citation>
    <scope>NUCLEOTIDE SEQUENCE [LARGE SCALE GENOMIC DNA]</scope>
    <source>
        <strain evidence="2">F_SG_1</strain>
        <tissue evidence="2">Salivary glands</tissue>
    </source>
</reference>
<comment type="caution">
    <text evidence="2">The sequence shown here is derived from an EMBL/GenBank/DDBJ whole genome shotgun (WGS) entry which is preliminary data.</text>
</comment>
<evidence type="ECO:0000313" key="2">
    <source>
        <dbReference type="EMBL" id="KAK8772788.1"/>
    </source>
</evidence>
<accession>A0AAQ4EDU8</accession>
<name>A0AAQ4EDU8_AMBAM</name>
<feature type="compositionally biased region" description="Polar residues" evidence="1">
    <location>
        <begin position="1"/>
        <end position="13"/>
    </location>
</feature>
<protein>
    <submittedName>
        <fullName evidence="2">Uncharacterized protein</fullName>
    </submittedName>
</protein>
<keyword evidence="3" id="KW-1185">Reference proteome</keyword>
<gene>
    <name evidence="2" type="ORF">V5799_023970</name>
</gene>
<feature type="region of interest" description="Disordered" evidence="1">
    <location>
        <begin position="1"/>
        <end position="28"/>
    </location>
</feature>
<evidence type="ECO:0000256" key="1">
    <source>
        <dbReference type="SAM" id="MobiDB-lite"/>
    </source>
</evidence>
<sequence>MEMSLLSNSNVNDSTKKKGHVQSHALSNNARVSTAVPVALRRLRSGALASCQPPLAVNVVTAWQCHYRRVHGPQLPQCRADPFCPSSCRSFALIFFTRHFGVSLCVPL</sequence>
<evidence type="ECO:0000313" key="3">
    <source>
        <dbReference type="Proteomes" id="UP001321473"/>
    </source>
</evidence>